<accession>C4GG83</accession>
<dbReference type="EMBL" id="ACJW02000002">
    <property type="protein sequence ID" value="EEP69238.1"/>
    <property type="molecule type" value="Genomic_DNA"/>
</dbReference>
<comment type="caution">
    <text evidence="1">The sequence shown here is derived from an EMBL/GenBank/DDBJ whole genome shotgun (WGS) entry which is preliminary data.</text>
</comment>
<keyword evidence="2" id="KW-1185">Reference proteome</keyword>
<dbReference type="OrthoDB" id="8613270at2"/>
<dbReference type="Proteomes" id="UP000003009">
    <property type="component" value="Unassembled WGS sequence"/>
</dbReference>
<dbReference type="HOGENOM" id="CLU_1903893_0_0_4"/>
<dbReference type="GeneID" id="84906599"/>
<dbReference type="AlphaFoldDB" id="C4GG83"/>
<dbReference type="STRING" id="629741.GCWU000324_01150"/>
<proteinExistence type="predicted"/>
<name>C4GG83_9NEIS</name>
<evidence type="ECO:0008006" key="3">
    <source>
        <dbReference type="Google" id="ProtNLM"/>
    </source>
</evidence>
<reference evidence="1" key="1">
    <citation type="submission" date="2009-04" db="EMBL/GenBank/DDBJ databases">
        <authorList>
            <person name="Weinstock G."/>
            <person name="Sodergren E."/>
            <person name="Clifton S."/>
            <person name="Fulton L."/>
            <person name="Fulton B."/>
            <person name="Courtney L."/>
            <person name="Fronick C."/>
            <person name="Harrison M."/>
            <person name="Strong C."/>
            <person name="Farmer C."/>
            <person name="Delahaunty K."/>
            <person name="Markovic C."/>
            <person name="Hall O."/>
            <person name="Minx P."/>
            <person name="Tomlinson C."/>
            <person name="Mitreva M."/>
            <person name="Nelson J."/>
            <person name="Hou S."/>
            <person name="Wollam A."/>
            <person name="Pepin K.H."/>
            <person name="Johnson M."/>
            <person name="Bhonagiri V."/>
            <person name="Nash W.E."/>
            <person name="Warren W."/>
            <person name="Chinwalla A."/>
            <person name="Mardis E.R."/>
            <person name="Wilson R.K."/>
        </authorList>
    </citation>
    <scope>NUCLEOTIDE SEQUENCE [LARGE SCALE GENOMIC DNA]</scope>
    <source>
        <strain evidence="1">ATCC 51147</strain>
    </source>
</reference>
<evidence type="ECO:0000313" key="1">
    <source>
        <dbReference type="EMBL" id="EEP69238.1"/>
    </source>
</evidence>
<gene>
    <name evidence="1" type="ORF">GCWU000324_01150</name>
</gene>
<dbReference type="RefSeq" id="WP_003795192.1">
    <property type="nucleotide sequence ID" value="NZ_GG665871.1"/>
</dbReference>
<organism evidence="1 2">
    <name type="scientific">Kingella oralis ATCC 51147</name>
    <dbReference type="NCBI Taxonomy" id="629741"/>
    <lineage>
        <taxon>Bacteria</taxon>
        <taxon>Pseudomonadati</taxon>
        <taxon>Pseudomonadota</taxon>
        <taxon>Betaproteobacteria</taxon>
        <taxon>Neisseriales</taxon>
        <taxon>Neisseriaceae</taxon>
        <taxon>Kingella</taxon>
    </lineage>
</organism>
<evidence type="ECO:0000313" key="2">
    <source>
        <dbReference type="Proteomes" id="UP000003009"/>
    </source>
</evidence>
<sequence>MTTLHILAQRHIPQITHLPDDTEETLEAECTLWAADSTLLIDSDTTPSIAALQAVSAQLAWLDQHQNAILQLIAENSRLAAPHHPQIAYTAFWLEDNASFCDFAVSAENWGEQLAECSLEDNGELSFSQISQN</sequence>
<protein>
    <recommendedName>
        <fullName evidence="3">DUF2262 domain-containing protein</fullName>
    </recommendedName>
</protein>